<protein>
    <recommendedName>
        <fullName evidence="4">Outer membrane protein beta-barrel domain-containing protein</fullName>
    </recommendedName>
</protein>
<organism evidence="2 3">
    <name type="scientific">Persicobacter psychrovividus</name>
    <dbReference type="NCBI Taxonomy" id="387638"/>
    <lineage>
        <taxon>Bacteria</taxon>
        <taxon>Pseudomonadati</taxon>
        <taxon>Bacteroidota</taxon>
        <taxon>Cytophagia</taxon>
        <taxon>Cytophagales</taxon>
        <taxon>Persicobacteraceae</taxon>
        <taxon>Persicobacter</taxon>
    </lineage>
</organism>
<keyword evidence="3" id="KW-1185">Reference proteome</keyword>
<accession>A0ABM7VA00</accession>
<evidence type="ECO:0000313" key="2">
    <source>
        <dbReference type="EMBL" id="BDC97753.1"/>
    </source>
</evidence>
<feature type="signal peptide" evidence="1">
    <location>
        <begin position="1"/>
        <end position="22"/>
    </location>
</feature>
<keyword evidence="1" id="KW-0732">Signal</keyword>
<gene>
    <name evidence="2" type="ORF">PEPS_00340</name>
</gene>
<reference evidence="2 3" key="1">
    <citation type="submission" date="2021-12" db="EMBL/GenBank/DDBJ databases">
        <title>Genome sequencing of bacteria with rrn-lacking chromosome and rrn-plasmid.</title>
        <authorList>
            <person name="Anda M."/>
            <person name="Iwasaki W."/>
        </authorList>
    </citation>
    <scope>NUCLEOTIDE SEQUENCE [LARGE SCALE GENOMIC DNA]</scope>
    <source>
        <strain evidence="2 3">NBRC 101262</strain>
    </source>
</reference>
<evidence type="ECO:0000313" key="3">
    <source>
        <dbReference type="Proteomes" id="UP001354989"/>
    </source>
</evidence>
<proteinExistence type="predicted"/>
<dbReference type="EMBL" id="AP025292">
    <property type="protein sequence ID" value="BDC97753.1"/>
    <property type="molecule type" value="Genomic_DNA"/>
</dbReference>
<name>A0ABM7VA00_9BACT</name>
<dbReference type="RefSeq" id="WP_332919371.1">
    <property type="nucleotide sequence ID" value="NZ_AP025292.1"/>
</dbReference>
<sequence>MKKFYFILPFIFGLLSIVPAKAQNQNFNLVGGMGATFLNRPAKFLFNVEGQFGLSKIATFTAGFQSWEQKSQATFGVRLYPTDGLFFRARGLFWSSADVALGGGFQKSLDNRWLAEISTDYYMNADRLGVQLGIGYRF</sequence>
<evidence type="ECO:0008006" key="4">
    <source>
        <dbReference type="Google" id="ProtNLM"/>
    </source>
</evidence>
<feature type="chain" id="PRO_5045782955" description="Outer membrane protein beta-barrel domain-containing protein" evidence="1">
    <location>
        <begin position="23"/>
        <end position="138"/>
    </location>
</feature>
<dbReference type="Proteomes" id="UP001354989">
    <property type="component" value="Chromosome"/>
</dbReference>
<evidence type="ECO:0000256" key="1">
    <source>
        <dbReference type="SAM" id="SignalP"/>
    </source>
</evidence>